<feature type="domain" description="Erythromycin biosynthesis protein CIII-like N-terminal" evidence="6">
    <location>
        <begin position="22"/>
        <end position="258"/>
    </location>
</feature>
<dbReference type="SUPFAM" id="SSF53756">
    <property type="entry name" value="UDP-Glycosyltransferase/glycogen phosphorylase"/>
    <property type="match status" value="1"/>
</dbReference>
<evidence type="ECO:0000313" key="7">
    <source>
        <dbReference type="EMBL" id="ACB46466.1"/>
    </source>
</evidence>
<evidence type="ECO:0000259" key="5">
    <source>
        <dbReference type="Pfam" id="PF06722"/>
    </source>
</evidence>
<gene>
    <name evidence="7" type="ORF">KijA4</name>
</gene>
<dbReference type="InterPro" id="IPR050426">
    <property type="entry name" value="Glycosyltransferase_28"/>
</dbReference>
<feature type="region of interest" description="Disordered" evidence="4">
    <location>
        <begin position="75"/>
        <end position="100"/>
    </location>
</feature>
<dbReference type="EMBL" id="EU301739">
    <property type="protein sequence ID" value="ACB46466.1"/>
    <property type="molecule type" value="Genomic_DNA"/>
</dbReference>
<reference evidence="7" key="1">
    <citation type="journal article" date="2007" name="J. Am. Chem. Soc.">
        <title>Elucidation of the kijanimicin gene cluster: insights into the biosynthesis of spirotetronate antibiotics and nitrosugars.</title>
        <authorList>
            <person name="Zhang H."/>
            <person name="White-Phillip J.A."/>
            <person name="Melancon C.E."/>
            <person name="Kwon H.-J."/>
            <person name="Yu W.-L."/>
            <person name="Liu H.-W."/>
        </authorList>
    </citation>
    <scope>NUCLEOTIDE SEQUENCE</scope>
</reference>
<keyword evidence="2" id="KW-0328">Glycosyltransferase</keyword>
<dbReference type="InterPro" id="IPR048284">
    <property type="entry name" value="EryCIII-like_N"/>
</dbReference>
<dbReference type="FunFam" id="3.40.50.2000:FF:000072">
    <property type="entry name" value="Glycosyl transferase"/>
    <property type="match status" value="1"/>
</dbReference>
<evidence type="ECO:0000256" key="2">
    <source>
        <dbReference type="ARBA" id="ARBA00022676"/>
    </source>
</evidence>
<dbReference type="PANTHER" id="PTHR48050">
    <property type="entry name" value="STEROL 3-BETA-GLUCOSYLTRANSFERASE"/>
    <property type="match status" value="1"/>
</dbReference>
<dbReference type="GO" id="GO:0016758">
    <property type="term" value="F:hexosyltransferase activity"/>
    <property type="evidence" value="ECO:0007669"/>
    <property type="project" value="UniProtKB-ARBA"/>
</dbReference>
<proteinExistence type="inferred from homology"/>
<name>B3TMN6_ACTKI</name>
<dbReference type="CDD" id="cd03784">
    <property type="entry name" value="GT1_Gtf-like"/>
    <property type="match status" value="1"/>
</dbReference>
<comment type="similarity">
    <text evidence="1">Belongs to the glycosyltransferase 28 family.</text>
</comment>
<evidence type="ECO:0000256" key="1">
    <source>
        <dbReference type="ARBA" id="ARBA00006962"/>
    </source>
</evidence>
<protein>
    <submittedName>
        <fullName evidence="7">Glycosyltransferase</fullName>
    </submittedName>
</protein>
<accession>B3TMN6</accession>
<dbReference type="PANTHER" id="PTHR48050:SF13">
    <property type="entry name" value="STEROL 3-BETA-GLUCOSYLTRANSFERASE UGT80A2"/>
    <property type="match status" value="1"/>
</dbReference>
<keyword evidence="3 7" id="KW-0808">Transferase</keyword>
<evidence type="ECO:0000259" key="6">
    <source>
        <dbReference type="Pfam" id="PF21036"/>
    </source>
</evidence>
<evidence type="ECO:0000256" key="3">
    <source>
        <dbReference type="ARBA" id="ARBA00022679"/>
    </source>
</evidence>
<dbReference type="GO" id="GO:0008194">
    <property type="term" value="F:UDP-glycosyltransferase activity"/>
    <property type="evidence" value="ECO:0007669"/>
    <property type="project" value="InterPro"/>
</dbReference>
<dbReference type="Pfam" id="PF06722">
    <property type="entry name" value="EryCIII-like_C"/>
    <property type="match status" value="1"/>
</dbReference>
<dbReference type="Gene3D" id="3.40.50.2000">
    <property type="entry name" value="Glycogen Phosphorylase B"/>
    <property type="match status" value="2"/>
</dbReference>
<evidence type="ECO:0000256" key="4">
    <source>
        <dbReference type="SAM" id="MobiDB-lite"/>
    </source>
</evidence>
<sequence length="426" mass="44855">MRILFTVPPFPTTLFHAVPLAWACRAAGHEVRIAAQPELTPTTTGIGLIAVEVGHGYDLLDGILRARGGRQVVESPAADWKRTELADSPPEPGSASAGLPADERRRAHDRLLAPHVAASAAVADDLMRFAERWRPDLVISDPLLFAAPLVSAALGVPLLRHLVGPDIWGRFCPLQGQPDDGGARERWPAELVALYDRFGVEVRDDHPVGAIDPWPTSLQLPGVAGRVPVRFVPYNGSAAAPDWVLDRPGRPRVCVTWGTTTAVLGGDDTFVLPRVLEALAELDVEIVLAVTAAERTRLDWIPGNARVADSVPLHLLMPTCDAIVDQGGAGSVLTAAAHGVPQVIMPRTADTPIVAASFGRGGAAVTLDADDATREAIGAAVTRTLTDDAVRNAALKLADEIAATPSPAAVVGALEDLVARRPGARA</sequence>
<dbReference type="Pfam" id="PF21036">
    <property type="entry name" value="EryCIII-like_N"/>
    <property type="match status" value="1"/>
</dbReference>
<dbReference type="GO" id="GO:0017000">
    <property type="term" value="P:antibiotic biosynthetic process"/>
    <property type="evidence" value="ECO:0007669"/>
    <property type="project" value="UniProtKB-ARBA"/>
</dbReference>
<organism evidence="7">
    <name type="scientific">Actinomadura kijaniata</name>
    <dbReference type="NCBI Taxonomy" id="46161"/>
    <lineage>
        <taxon>Bacteria</taxon>
        <taxon>Bacillati</taxon>
        <taxon>Actinomycetota</taxon>
        <taxon>Actinomycetes</taxon>
        <taxon>Streptosporangiales</taxon>
        <taxon>Thermomonosporaceae</taxon>
        <taxon>Actinomadura</taxon>
    </lineage>
</organism>
<dbReference type="CAZy" id="GT1">
    <property type="family name" value="Glycosyltransferase Family 1"/>
</dbReference>
<dbReference type="InterPro" id="IPR002213">
    <property type="entry name" value="UDP_glucos_trans"/>
</dbReference>
<dbReference type="AlphaFoldDB" id="B3TMN6"/>
<dbReference type="InterPro" id="IPR010610">
    <property type="entry name" value="EryCIII-like_C"/>
</dbReference>
<feature type="domain" description="Erythromycin biosynthesis protein CIII-like C-terminal" evidence="5">
    <location>
        <begin position="274"/>
        <end position="417"/>
    </location>
</feature>